<dbReference type="KEGG" id="tra:Trad_2758"/>
<dbReference type="HOGENOM" id="CLU_021377_7_1_0"/>
<dbReference type="PANTHER" id="PTHR43706">
    <property type="entry name" value="NADH DEHYDROGENASE"/>
    <property type="match status" value="1"/>
</dbReference>
<evidence type="ECO:0000256" key="5">
    <source>
        <dbReference type="ARBA" id="ARBA00022946"/>
    </source>
</evidence>
<evidence type="ECO:0000259" key="12">
    <source>
        <dbReference type="Pfam" id="PF22366"/>
    </source>
</evidence>
<dbReference type="GO" id="GO:0050136">
    <property type="term" value="F:NADH dehydrogenase (quinone) (non-electrogenic) activity"/>
    <property type="evidence" value="ECO:0007669"/>
    <property type="project" value="UniProtKB-EC"/>
</dbReference>
<gene>
    <name evidence="13" type="ordered locus">Trad_2758</name>
</gene>
<dbReference type="InterPro" id="IPR054585">
    <property type="entry name" value="NDH2-like_C"/>
</dbReference>
<evidence type="ECO:0000256" key="10">
    <source>
        <dbReference type="SAM" id="Phobius"/>
    </source>
</evidence>
<dbReference type="PANTHER" id="PTHR43706:SF47">
    <property type="entry name" value="EXTERNAL NADH-UBIQUINONE OXIDOREDUCTASE 1, MITOCHONDRIAL-RELATED"/>
    <property type="match status" value="1"/>
</dbReference>
<evidence type="ECO:0000313" key="13">
    <source>
        <dbReference type="EMBL" id="ADI15861.1"/>
    </source>
</evidence>
<comment type="similarity">
    <text evidence="1">Belongs to the NADH dehydrogenase family.</text>
</comment>
<dbReference type="InterPro" id="IPR023753">
    <property type="entry name" value="FAD/NAD-binding_dom"/>
</dbReference>
<comment type="catalytic activity">
    <reaction evidence="8">
        <text>a quinone + NADH + H(+) = a quinol + NAD(+)</text>
        <dbReference type="Rhea" id="RHEA:46160"/>
        <dbReference type="ChEBI" id="CHEBI:15378"/>
        <dbReference type="ChEBI" id="CHEBI:24646"/>
        <dbReference type="ChEBI" id="CHEBI:57540"/>
        <dbReference type="ChEBI" id="CHEBI:57945"/>
        <dbReference type="ChEBI" id="CHEBI:132124"/>
        <dbReference type="EC" id="1.6.5.9"/>
    </reaction>
</comment>
<evidence type="ECO:0000313" key="14">
    <source>
        <dbReference type="Proteomes" id="UP000000379"/>
    </source>
</evidence>
<keyword evidence="10" id="KW-1133">Transmembrane helix</keyword>
<keyword evidence="4" id="KW-0274">FAD</keyword>
<keyword evidence="7" id="KW-0520">NAD</keyword>
<dbReference type="SUPFAM" id="SSF51905">
    <property type="entry name" value="FAD/NAD(P)-binding domain"/>
    <property type="match status" value="1"/>
</dbReference>
<keyword evidence="10" id="KW-0812">Transmembrane</keyword>
<organism evidence="13 14">
    <name type="scientific">Truepera radiovictrix (strain DSM 17093 / CIP 108686 / LMG 22925 / RQ-24)</name>
    <dbReference type="NCBI Taxonomy" id="649638"/>
    <lineage>
        <taxon>Bacteria</taxon>
        <taxon>Thermotogati</taxon>
        <taxon>Deinococcota</taxon>
        <taxon>Deinococci</taxon>
        <taxon>Trueperales</taxon>
        <taxon>Trueperaceae</taxon>
        <taxon>Truepera</taxon>
    </lineage>
</organism>
<feature type="domain" description="External alternative NADH-ubiquinone oxidoreductase-like C-terminal" evidence="12">
    <location>
        <begin position="350"/>
        <end position="409"/>
    </location>
</feature>
<dbReference type="AlphaFoldDB" id="D7CV34"/>
<dbReference type="Pfam" id="PF22366">
    <property type="entry name" value="NDH2_C"/>
    <property type="match status" value="1"/>
</dbReference>
<feature type="domain" description="FAD/NAD(P)-binding" evidence="11">
    <location>
        <begin position="9"/>
        <end position="326"/>
    </location>
</feature>
<evidence type="ECO:0000256" key="9">
    <source>
        <dbReference type="SAM" id="MobiDB-lite"/>
    </source>
</evidence>
<dbReference type="PRINTS" id="PR00411">
    <property type="entry name" value="PNDRDTASEI"/>
</dbReference>
<dbReference type="EMBL" id="CP002049">
    <property type="protein sequence ID" value="ADI15861.1"/>
    <property type="molecule type" value="Genomic_DNA"/>
</dbReference>
<evidence type="ECO:0000256" key="2">
    <source>
        <dbReference type="ARBA" id="ARBA00012637"/>
    </source>
</evidence>
<evidence type="ECO:0000256" key="3">
    <source>
        <dbReference type="ARBA" id="ARBA00022630"/>
    </source>
</evidence>
<evidence type="ECO:0000256" key="8">
    <source>
        <dbReference type="ARBA" id="ARBA00047599"/>
    </source>
</evidence>
<name>D7CV34_TRURR</name>
<protein>
    <recommendedName>
        <fullName evidence="2">NADH:ubiquinone reductase (non-electrogenic)</fullName>
        <ecNumber evidence="2">1.6.5.9</ecNumber>
    </recommendedName>
</protein>
<sequence length="465" mass="51360">MLYPPKRPRVVIIGAGFAGLYAAKALRRDPVEVLVIDQNNYHTFQPLIYQVATAGLEPGDVAHNVRAIFHRQTNFAFRQATVTGVDWEGKTLELAGGAREAFDYLILAAGAVYNDFGVPGVQEHAFFLKSLTEAVNIRSHILRQLERASADPTLVDQGVLNIVIVGGGPTGVEMAGALTELFSRVLPQDYPELDLAKAKIILVETMDHLLPPYSEASRTYAETVLRERGVELRLGSTLTAVRPHEVELKSGEVIPTQTLIWAAGVRGHPLVDALGVELERGHRIKVNPDLSLPGRPFAFAAGDLAGSKDASGRLHPQVAPVAIQHGKHIARTIRRQLRGQPTTAFSYFDKGSMAIIGRNAGVAELSRAFLGLRLRGLLGWLAWLFIHLIYLPGYQNRFSAFFNWVYNYLTFDRHSRLITDMRPALSEVTDTSHQVVPEQRVSEPPPRIAKREAAASPRRREPHPT</sequence>
<evidence type="ECO:0000256" key="4">
    <source>
        <dbReference type="ARBA" id="ARBA00022827"/>
    </source>
</evidence>
<feature type="region of interest" description="Disordered" evidence="9">
    <location>
        <begin position="429"/>
        <end position="465"/>
    </location>
</feature>
<proteinExistence type="inferred from homology"/>
<keyword evidence="6 13" id="KW-0560">Oxidoreductase</keyword>
<dbReference type="Pfam" id="PF07992">
    <property type="entry name" value="Pyr_redox_2"/>
    <property type="match status" value="1"/>
</dbReference>
<evidence type="ECO:0000256" key="6">
    <source>
        <dbReference type="ARBA" id="ARBA00023002"/>
    </source>
</evidence>
<keyword evidence="5" id="KW-0809">Transit peptide</keyword>
<dbReference type="Gene3D" id="3.50.50.100">
    <property type="match status" value="1"/>
</dbReference>
<dbReference type="EC" id="1.6.5.9" evidence="2"/>
<accession>D7CV34</accession>
<dbReference type="InterPro" id="IPR045024">
    <property type="entry name" value="NDH-2"/>
</dbReference>
<reference evidence="14" key="1">
    <citation type="submission" date="2010-05" db="EMBL/GenBank/DDBJ databases">
        <title>The complete genome of Truepera radiovictris DSM 17093.</title>
        <authorList>
            <consortium name="US DOE Joint Genome Institute (JGI-PGF)"/>
            <person name="Lucas S."/>
            <person name="Copeland A."/>
            <person name="Lapidus A."/>
            <person name="Glavina del Rio T."/>
            <person name="Dalin E."/>
            <person name="Tice H."/>
            <person name="Bruce D."/>
            <person name="Goodwin L."/>
            <person name="Pitluck S."/>
            <person name="Kyrpides N."/>
            <person name="Mavromatis K."/>
            <person name="Ovchinnikova G."/>
            <person name="Munk A.C."/>
            <person name="Detter J.C."/>
            <person name="Han C."/>
            <person name="Tapia R."/>
            <person name="Land M."/>
            <person name="Hauser L."/>
            <person name="Markowitz V."/>
            <person name="Cheng J.-F."/>
            <person name="Hugenholtz P."/>
            <person name="Woyke T."/>
            <person name="Wu D."/>
            <person name="Tindall B."/>
            <person name="Pomrenke H.G."/>
            <person name="Brambilla E."/>
            <person name="Klenk H.-P."/>
            <person name="Eisen J.A."/>
        </authorList>
    </citation>
    <scope>NUCLEOTIDE SEQUENCE [LARGE SCALE GENOMIC DNA]</scope>
    <source>
        <strain evidence="14">DSM 17093 / CIP 108686 / LMG 22925 / RQ-24</strain>
    </source>
</reference>
<reference evidence="13 14" key="2">
    <citation type="journal article" date="2011" name="Stand. Genomic Sci.">
        <title>Complete genome sequence of Truepera radiovictrix type strain (RQ-24).</title>
        <authorList>
            <person name="Ivanova N."/>
            <person name="Rohde C."/>
            <person name="Munk C."/>
            <person name="Nolan M."/>
            <person name="Lucas S."/>
            <person name="Del Rio T.G."/>
            <person name="Tice H."/>
            <person name="Deshpande S."/>
            <person name="Cheng J.F."/>
            <person name="Tapia R."/>
            <person name="Han C."/>
            <person name="Goodwin L."/>
            <person name="Pitluck S."/>
            <person name="Liolios K."/>
            <person name="Mavromatis K."/>
            <person name="Mikhailova N."/>
            <person name="Pati A."/>
            <person name="Chen A."/>
            <person name="Palaniappan K."/>
            <person name="Land M."/>
            <person name="Hauser L."/>
            <person name="Chang Y.J."/>
            <person name="Jeffries C.D."/>
            <person name="Brambilla E."/>
            <person name="Rohde M."/>
            <person name="Goker M."/>
            <person name="Tindall B.J."/>
            <person name="Woyke T."/>
            <person name="Bristow J."/>
            <person name="Eisen J.A."/>
            <person name="Markowitz V."/>
            <person name="Hugenholtz P."/>
            <person name="Kyrpides N.C."/>
            <person name="Klenk H.P."/>
            <person name="Lapidus A."/>
        </authorList>
    </citation>
    <scope>NUCLEOTIDE SEQUENCE [LARGE SCALE GENOMIC DNA]</scope>
    <source>
        <strain evidence="14">DSM 17093 / CIP 108686 / LMG 22925 / RQ-24</strain>
    </source>
</reference>
<dbReference type="InterPro" id="IPR036188">
    <property type="entry name" value="FAD/NAD-bd_sf"/>
</dbReference>
<evidence type="ECO:0000256" key="7">
    <source>
        <dbReference type="ARBA" id="ARBA00023027"/>
    </source>
</evidence>
<keyword evidence="14" id="KW-1185">Reference proteome</keyword>
<keyword evidence="10" id="KW-0472">Membrane</keyword>
<dbReference type="RefSeq" id="WP_013179220.1">
    <property type="nucleotide sequence ID" value="NC_014221.1"/>
</dbReference>
<dbReference type="STRING" id="649638.Trad_2758"/>
<dbReference type="OrthoDB" id="9784880at2"/>
<dbReference type="Proteomes" id="UP000000379">
    <property type="component" value="Chromosome"/>
</dbReference>
<feature type="transmembrane region" description="Helical" evidence="10">
    <location>
        <begin position="372"/>
        <end position="391"/>
    </location>
</feature>
<dbReference type="PRINTS" id="PR00368">
    <property type="entry name" value="FADPNR"/>
</dbReference>
<evidence type="ECO:0000256" key="1">
    <source>
        <dbReference type="ARBA" id="ARBA00005272"/>
    </source>
</evidence>
<keyword evidence="3" id="KW-0285">Flavoprotein</keyword>
<feature type="compositionally biased region" description="Basic and acidic residues" evidence="9">
    <location>
        <begin position="449"/>
        <end position="465"/>
    </location>
</feature>
<dbReference type="eggNOG" id="COG1252">
    <property type="taxonomic scope" value="Bacteria"/>
</dbReference>
<evidence type="ECO:0000259" key="11">
    <source>
        <dbReference type="Pfam" id="PF07992"/>
    </source>
</evidence>